<dbReference type="Gene3D" id="1.20.58.340">
    <property type="entry name" value="Magnesium transport protein CorA, transmembrane region"/>
    <property type="match status" value="1"/>
</dbReference>
<gene>
    <name evidence="2" type="ORF">BU26DRAFT_499399</name>
</gene>
<protein>
    <recommendedName>
        <fullName evidence="4">Cora-domain-containing protein</fullName>
    </recommendedName>
</protein>
<feature type="transmembrane region" description="Helical" evidence="1">
    <location>
        <begin position="363"/>
        <end position="384"/>
    </location>
</feature>
<evidence type="ECO:0008006" key="4">
    <source>
        <dbReference type="Google" id="ProtNLM"/>
    </source>
</evidence>
<keyword evidence="3" id="KW-1185">Reference proteome</keyword>
<dbReference type="AlphaFoldDB" id="A0A6A6J5L4"/>
<evidence type="ECO:0000256" key="1">
    <source>
        <dbReference type="SAM" id="Phobius"/>
    </source>
</evidence>
<accession>A0A6A6J5L4</accession>
<keyword evidence="1" id="KW-0472">Membrane</keyword>
<organism evidence="2 3">
    <name type="scientific">Trematosphaeria pertusa</name>
    <dbReference type="NCBI Taxonomy" id="390896"/>
    <lineage>
        <taxon>Eukaryota</taxon>
        <taxon>Fungi</taxon>
        <taxon>Dikarya</taxon>
        <taxon>Ascomycota</taxon>
        <taxon>Pezizomycotina</taxon>
        <taxon>Dothideomycetes</taxon>
        <taxon>Pleosporomycetidae</taxon>
        <taxon>Pleosporales</taxon>
        <taxon>Massarineae</taxon>
        <taxon>Trematosphaeriaceae</taxon>
        <taxon>Trematosphaeria</taxon>
    </lineage>
</organism>
<dbReference type="OrthoDB" id="2830640at2759"/>
<dbReference type="RefSeq" id="XP_033691777.1">
    <property type="nucleotide sequence ID" value="XM_033826405.1"/>
</dbReference>
<keyword evidence="1" id="KW-0812">Transmembrane</keyword>
<keyword evidence="1" id="KW-1133">Transmembrane helix</keyword>
<dbReference type="Proteomes" id="UP000800094">
    <property type="component" value="Unassembled WGS sequence"/>
</dbReference>
<evidence type="ECO:0000313" key="2">
    <source>
        <dbReference type="EMBL" id="KAF2256773.1"/>
    </source>
</evidence>
<reference evidence="2" key="1">
    <citation type="journal article" date="2020" name="Stud. Mycol.">
        <title>101 Dothideomycetes genomes: a test case for predicting lifestyles and emergence of pathogens.</title>
        <authorList>
            <person name="Haridas S."/>
            <person name="Albert R."/>
            <person name="Binder M."/>
            <person name="Bloem J."/>
            <person name="Labutti K."/>
            <person name="Salamov A."/>
            <person name="Andreopoulos B."/>
            <person name="Baker S."/>
            <person name="Barry K."/>
            <person name="Bills G."/>
            <person name="Bluhm B."/>
            <person name="Cannon C."/>
            <person name="Castanera R."/>
            <person name="Culley D."/>
            <person name="Daum C."/>
            <person name="Ezra D."/>
            <person name="Gonzalez J."/>
            <person name="Henrissat B."/>
            <person name="Kuo A."/>
            <person name="Liang C."/>
            <person name="Lipzen A."/>
            <person name="Lutzoni F."/>
            <person name="Magnuson J."/>
            <person name="Mondo S."/>
            <person name="Nolan M."/>
            <person name="Ohm R."/>
            <person name="Pangilinan J."/>
            <person name="Park H.-J."/>
            <person name="Ramirez L."/>
            <person name="Alfaro M."/>
            <person name="Sun H."/>
            <person name="Tritt A."/>
            <person name="Yoshinaga Y."/>
            <person name="Zwiers L.-H."/>
            <person name="Turgeon B."/>
            <person name="Goodwin S."/>
            <person name="Spatafora J."/>
            <person name="Crous P."/>
            <person name="Grigoriev I."/>
        </authorList>
    </citation>
    <scope>NUCLEOTIDE SEQUENCE</scope>
    <source>
        <strain evidence="2">CBS 122368</strain>
    </source>
</reference>
<feature type="transmembrane region" description="Helical" evidence="1">
    <location>
        <begin position="404"/>
        <end position="425"/>
    </location>
</feature>
<name>A0A6A6J5L4_9PLEO</name>
<dbReference type="GeneID" id="54579735"/>
<proteinExistence type="predicted"/>
<dbReference type="EMBL" id="ML987189">
    <property type="protein sequence ID" value="KAF2256773.1"/>
    <property type="molecule type" value="Genomic_DNA"/>
</dbReference>
<evidence type="ECO:0000313" key="3">
    <source>
        <dbReference type="Proteomes" id="UP000800094"/>
    </source>
</evidence>
<sequence length="451" mass="51223">MSESEKDVTAVQTEDTVLVVERVGAEEWITRTLNASDIKQMSTSFHSLPDVNKMHKINERKIERAAAKTTIIFLSTKIDDDNTEDEIASADMRGALSTLYGVPDTFWSQVSSRIQGFFGCDARFDSSDHLIHHHYQGTWYRYMIKQLKQCGLIKALDPKQFCSSGQSIMLFAPIEDQVQKRIREALMARDVPHNHWNPYWSHPIVLHTVIEIWDASVWDLQPLVKEVEAAPLQIAKQVSSLKEEAPEVDFPKLHEIMRYALHHAENLQVAVDAVKSMKDHYINISQNIQSPDRNLSDMKRGTLYTLEYQLQILSNLQIRAIAYKDRMNNEITLSFNSVNQYDTRISLEIGRSQLIDSTALRTIAFLTLACLPATLVCSIFGAPFFSFSPGNESKSEQFAVSQKAWLLCAIALPITALAIIGWYYFQKSRYGPGIYSMQHHESLSASPTSMV</sequence>